<sequence>MKFIKVLTSRQDSERKSAPPKTAKFNLFKGLFLGLLSGVLLSSLCSRERHEKFTPLGSYLCVQIRQFYLPAPLATSHTERERMSSKHLRFLLLRRTHWWCLSFSTFIAFAI</sequence>
<accession>A0A8X6TRN2</accession>
<gene>
    <name evidence="1" type="ORF">NPIL_55851</name>
</gene>
<keyword evidence="2" id="KW-1185">Reference proteome</keyword>
<proteinExistence type="predicted"/>
<comment type="caution">
    <text evidence="1">The sequence shown here is derived from an EMBL/GenBank/DDBJ whole genome shotgun (WGS) entry which is preliminary data.</text>
</comment>
<evidence type="ECO:0000313" key="1">
    <source>
        <dbReference type="EMBL" id="GFT39649.1"/>
    </source>
</evidence>
<name>A0A8X6TRN2_NEPPI</name>
<evidence type="ECO:0000313" key="2">
    <source>
        <dbReference type="Proteomes" id="UP000887013"/>
    </source>
</evidence>
<dbReference type="EMBL" id="BMAW01109703">
    <property type="protein sequence ID" value="GFT39649.1"/>
    <property type="molecule type" value="Genomic_DNA"/>
</dbReference>
<dbReference type="Proteomes" id="UP000887013">
    <property type="component" value="Unassembled WGS sequence"/>
</dbReference>
<protein>
    <submittedName>
        <fullName evidence="1">Uncharacterized protein</fullName>
    </submittedName>
</protein>
<dbReference type="AlphaFoldDB" id="A0A8X6TRN2"/>
<reference evidence="1" key="1">
    <citation type="submission" date="2020-08" db="EMBL/GenBank/DDBJ databases">
        <title>Multicomponent nature underlies the extraordinary mechanical properties of spider dragline silk.</title>
        <authorList>
            <person name="Kono N."/>
            <person name="Nakamura H."/>
            <person name="Mori M."/>
            <person name="Yoshida Y."/>
            <person name="Ohtoshi R."/>
            <person name="Malay A.D."/>
            <person name="Moran D.A.P."/>
            <person name="Tomita M."/>
            <person name="Numata K."/>
            <person name="Arakawa K."/>
        </authorList>
    </citation>
    <scope>NUCLEOTIDE SEQUENCE</scope>
</reference>
<organism evidence="1 2">
    <name type="scientific">Nephila pilipes</name>
    <name type="common">Giant wood spider</name>
    <name type="synonym">Nephila maculata</name>
    <dbReference type="NCBI Taxonomy" id="299642"/>
    <lineage>
        <taxon>Eukaryota</taxon>
        <taxon>Metazoa</taxon>
        <taxon>Ecdysozoa</taxon>
        <taxon>Arthropoda</taxon>
        <taxon>Chelicerata</taxon>
        <taxon>Arachnida</taxon>
        <taxon>Araneae</taxon>
        <taxon>Araneomorphae</taxon>
        <taxon>Entelegynae</taxon>
        <taxon>Araneoidea</taxon>
        <taxon>Nephilidae</taxon>
        <taxon>Nephila</taxon>
    </lineage>
</organism>